<feature type="compositionally biased region" description="Low complexity" evidence="1">
    <location>
        <begin position="395"/>
        <end position="405"/>
    </location>
</feature>
<dbReference type="InterPro" id="IPR037523">
    <property type="entry name" value="VOC_core"/>
</dbReference>
<dbReference type="PROSITE" id="PS51819">
    <property type="entry name" value="VOC"/>
    <property type="match status" value="1"/>
</dbReference>
<evidence type="ECO:0000259" key="2">
    <source>
        <dbReference type="PROSITE" id="PS51819"/>
    </source>
</evidence>
<dbReference type="PANTHER" id="PTHR35006:SF3">
    <property type="entry name" value="GLYOXALASE FAMILY PROTEIN (AFU_ORTHOLOGUE AFUA_3G06020)"/>
    <property type="match status" value="1"/>
</dbReference>
<evidence type="ECO:0000313" key="3">
    <source>
        <dbReference type="EMBL" id="EFQ90048.1"/>
    </source>
</evidence>
<feature type="compositionally biased region" description="Low complexity" evidence="1">
    <location>
        <begin position="246"/>
        <end position="257"/>
    </location>
</feature>
<dbReference type="eggNOG" id="ENOG502S8NQ">
    <property type="taxonomic scope" value="Eukaryota"/>
</dbReference>
<dbReference type="PANTHER" id="PTHR35006">
    <property type="entry name" value="GLYOXALASE FAMILY PROTEIN (AFU_ORTHOLOGUE AFUA_5G14830)"/>
    <property type="match status" value="1"/>
</dbReference>
<protein>
    <recommendedName>
        <fullName evidence="2">VOC domain-containing protein</fullName>
    </recommendedName>
</protein>
<dbReference type="Gene3D" id="3.10.180.10">
    <property type="entry name" value="2,3-Dihydroxybiphenyl 1,2-Dioxygenase, domain 1"/>
    <property type="match status" value="1"/>
</dbReference>
<dbReference type="KEGG" id="pte:PTT_13440"/>
<dbReference type="InterPro" id="IPR004360">
    <property type="entry name" value="Glyas_Fos-R_dOase_dom"/>
</dbReference>
<feature type="region of interest" description="Disordered" evidence="1">
    <location>
        <begin position="531"/>
        <end position="764"/>
    </location>
</feature>
<feature type="compositionally biased region" description="Polar residues" evidence="1">
    <location>
        <begin position="258"/>
        <end position="267"/>
    </location>
</feature>
<keyword evidence="4" id="KW-1185">Reference proteome</keyword>
<dbReference type="CDD" id="cd07262">
    <property type="entry name" value="VOC_like"/>
    <property type="match status" value="1"/>
</dbReference>
<feature type="compositionally biased region" description="Low complexity" evidence="1">
    <location>
        <begin position="598"/>
        <end position="607"/>
    </location>
</feature>
<proteinExistence type="predicted"/>
<evidence type="ECO:0000313" key="4">
    <source>
        <dbReference type="Proteomes" id="UP000001067"/>
    </source>
</evidence>
<dbReference type="Pfam" id="PF00903">
    <property type="entry name" value="Glyoxalase"/>
    <property type="match status" value="1"/>
</dbReference>
<feature type="compositionally biased region" description="Basic residues" evidence="1">
    <location>
        <begin position="655"/>
        <end position="666"/>
    </location>
</feature>
<dbReference type="OrthoDB" id="10249419at2759"/>
<feature type="compositionally biased region" description="Low complexity" evidence="1">
    <location>
        <begin position="490"/>
        <end position="513"/>
    </location>
</feature>
<dbReference type="Proteomes" id="UP000001067">
    <property type="component" value="Unassembled WGS sequence"/>
</dbReference>
<sequence length="825" mass="88294">MPAAAVGRASRGSAATLWDALLLGSRCIETLHLDGACDINPSSYRLLDSLLPTHTSNLTPYHFVLVQGFFSKSQYALYLAHPPPSYPSPHRRCAMPVSHIGLTVSHLPTSTSFFLSALQPLGYRYIGETGNQIGLGINDADFFLCQETPGVKAGAAHIAFTAPSTTAVRNFYAAALRAGGRPNGAPGSRCSENGHFNAAVLDFDGNSIEVVYRNGPDMRHDGTIIEHSRVITWSRTVTHSSSYYESRSSASSSSSASPVMTPQTESVASKAPSVARTVSAPTVIPVPEPQSNSNNGSGTQHLLGTLLGAAAGAAVAYAFVRSEQDSAKKEADFSAFMDAKNAVKTAAGFFAQAPSQPQPPQQAPDPQPVAVQPIETRALPSPPLSVHRNDDDARSAYSSAPSRASQVPRTSVPRQIEAAPASYYSPSEFGAPTPMSELRAIEYAPAYSRAPSAAPSRLSSAHRSHTSPELMTIEKARSSVSTARPAESIASTAKPPRPSSSSKPHSVVSKAHSTAPSAVPSTLISSFVADRPDHEDESSVQSYHSARTKARSSHSSVSKHSSRREGRDDSNSSSSRKEGRSSSPTESKAPPPKPPKPASKAASIVSSILGRNKSKDHEEEDDFIDDLDLDDFTEDDLDTVVPSDSISQIGDPSTRRRHRSHRHKSKKHDDAESSVSHRSKKEKSTDDNESSVSKSSKHSHRSERSHRSHRSHRNDSADDEDSSRPHRSSRSSKSSKPSLVSESSEASTIRPSGKKASRKDSLTQGQYDGLFDEVQYGTGGVHASRQVTPSMASAARKNPMRGMINFSHAQKVRNFEGSQAGLARD</sequence>
<feature type="region of interest" description="Disordered" evidence="1">
    <location>
        <begin position="475"/>
        <end position="519"/>
    </location>
</feature>
<accession>E3RW40</accession>
<gene>
    <name evidence="3" type="ORF">PTT_13440</name>
</gene>
<dbReference type="AlphaFoldDB" id="E3RW40"/>
<feature type="compositionally biased region" description="Basic residues" evidence="1">
    <location>
        <begin position="695"/>
        <end position="712"/>
    </location>
</feature>
<dbReference type="EMBL" id="GL535365">
    <property type="protein sequence ID" value="EFQ90048.1"/>
    <property type="molecule type" value="Genomic_DNA"/>
</dbReference>
<reference evidence="3 4" key="1">
    <citation type="journal article" date="2010" name="Genome Biol.">
        <title>A first genome assembly of the barley fungal pathogen Pyrenophora teres f. teres.</title>
        <authorList>
            <person name="Ellwood S.R."/>
            <person name="Liu Z."/>
            <person name="Syme R.A."/>
            <person name="Lai Z."/>
            <person name="Hane J.K."/>
            <person name="Keiper F."/>
            <person name="Moffat C.S."/>
            <person name="Oliver R.P."/>
            <person name="Friesen T.L."/>
        </authorList>
    </citation>
    <scope>NUCLEOTIDE SEQUENCE [LARGE SCALE GENOMIC DNA]</scope>
    <source>
        <strain evidence="3 4">0-1</strain>
    </source>
</reference>
<dbReference type="InterPro" id="IPR029068">
    <property type="entry name" value="Glyas_Bleomycin-R_OHBP_Dase"/>
</dbReference>
<feature type="compositionally biased region" description="Polar residues" evidence="1">
    <location>
        <begin position="642"/>
        <end position="651"/>
    </location>
</feature>
<name>E3RW40_PYRTT</name>
<feature type="region of interest" description="Disordered" evidence="1">
    <location>
        <begin position="377"/>
        <end position="413"/>
    </location>
</feature>
<feature type="region of interest" description="Disordered" evidence="1">
    <location>
        <begin position="246"/>
        <end position="274"/>
    </location>
</feature>
<dbReference type="SUPFAM" id="SSF54593">
    <property type="entry name" value="Glyoxalase/Bleomycin resistance protein/Dihydroxybiphenyl dioxygenase"/>
    <property type="match status" value="1"/>
</dbReference>
<feature type="domain" description="VOC" evidence="2">
    <location>
        <begin position="96"/>
        <end position="213"/>
    </location>
</feature>
<feature type="compositionally biased region" description="Basic and acidic residues" evidence="1">
    <location>
        <begin position="563"/>
        <end position="580"/>
    </location>
</feature>
<feature type="compositionally biased region" description="Acidic residues" evidence="1">
    <location>
        <begin position="618"/>
        <end position="638"/>
    </location>
</feature>
<dbReference type="HOGENOM" id="CLU_374304_0_0_1"/>
<organism evidence="4">
    <name type="scientific">Pyrenophora teres f. teres (strain 0-1)</name>
    <name type="common">Barley net blotch fungus</name>
    <name type="synonym">Drechslera teres f. teres</name>
    <dbReference type="NCBI Taxonomy" id="861557"/>
    <lineage>
        <taxon>Eukaryota</taxon>
        <taxon>Fungi</taxon>
        <taxon>Dikarya</taxon>
        <taxon>Ascomycota</taxon>
        <taxon>Pezizomycotina</taxon>
        <taxon>Dothideomycetes</taxon>
        <taxon>Pleosporomycetidae</taxon>
        <taxon>Pleosporales</taxon>
        <taxon>Pleosporineae</taxon>
        <taxon>Pleosporaceae</taxon>
        <taxon>Pyrenophora</taxon>
    </lineage>
</organism>
<evidence type="ECO:0000256" key="1">
    <source>
        <dbReference type="SAM" id="MobiDB-lite"/>
    </source>
</evidence>
<feature type="compositionally biased region" description="Low complexity" evidence="1">
    <location>
        <begin position="731"/>
        <end position="747"/>
    </location>
</feature>